<dbReference type="Pfam" id="PF25212">
    <property type="entry name" value="HVO_A0114"/>
    <property type="match status" value="1"/>
</dbReference>
<dbReference type="STRING" id="1742973.COMA2_70108"/>
<sequence>MKVKRLKVGVRSLDEGLQEFGSTLKAIQSGKVLTKRTGVYFVSVEAMRQVLTPSRLALLHLIRTRRPRSIAALAKLIGRNFKNVHADVKLLADLGLVHLEPGAHLRDAVTPTVPYERIQFEIAV</sequence>
<dbReference type="SUPFAM" id="SSF46785">
    <property type="entry name" value="Winged helix' DNA-binding domain"/>
    <property type="match status" value="1"/>
</dbReference>
<dbReference type="RefSeq" id="WP_090901611.1">
    <property type="nucleotide sequence ID" value="NZ_CZPZ01000034.1"/>
</dbReference>
<evidence type="ECO:0000313" key="2">
    <source>
        <dbReference type="Proteomes" id="UP000198736"/>
    </source>
</evidence>
<protein>
    <recommendedName>
        <fullName evidence="3">HTH marR-type domain-containing protein</fullName>
    </recommendedName>
</protein>
<gene>
    <name evidence="1" type="ORF">COMA2_70108</name>
</gene>
<dbReference type="EMBL" id="CZPZ01000034">
    <property type="protein sequence ID" value="CUS39379.1"/>
    <property type="molecule type" value="Genomic_DNA"/>
</dbReference>
<dbReference type="Proteomes" id="UP000198736">
    <property type="component" value="Unassembled WGS sequence"/>
</dbReference>
<reference evidence="2" key="1">
    <citation type="submission" date="2015-10" db="EMBL/GenBank/DDBJ databases">
        <authorList>
            <person name="Luecker S."/>
            <person name="Luecker S."/>
        </authorList>
    </citation>
    <scope>NUCLEOTIDE SEQUENCE [LARGE SCALE GENOMIC DNA]</scope>
</reference>
<evidence type="ECO:0008006" key="3">
    <source>
        <dbReference type="Google" id="ProtNLM"/>
    </source>
</evidence>
<organism evidence="1 2">
    <name type="scientific">Candidatus Nitrospira nitrificans</name>
    <dbReference type="NCBI Taxonomy" id="1742973"/>
    <lineage>
        <taxon>Bacteria</taxon>
        <taxon>Pseudomonadati</taxon>
        <taxon>Nitrospirota</taxon>
        <taxon>Nitrospiria</taxon>
        <taxon>Nitrospirales</taxon>
        <taxon>Nitrospiraceae</taxon>
        <taxon>Nitrospira</taxon>
    </lineage>
</organism>
<evidence type="ECO:0000313" key="1">
    <source>
        <dbReference type="EMBL" id="CUS39379.1"/>
    </source>
</evidence>
<dbReference type="InterPro" id="IPR036390">
    <property type="entry name" value="WH_DNA-bd_sf"/>
</dbReference>
<proteinExistence type="predicted"/>
<keyword evidence="2" id="KW-1185">Reference proteome</keyword>
<name>A0A0S4LP77_9BACT</name>
<accession>A0A0S4LP77</accession>
<dbReference type="OrthoDB" id="5520535at2"/>
<dbReference type="AlphaFoldDB" id="A0A0S4LP77"/>